<gene>
    <name evidence="6" type="primary">pdhA</name>
    <name evidence="6" type="ORF">DFH01_20505</name>
</gene>
<evidence type="ECO:0000313" key="7">
    <source>
        <dbReference type="Proteomes" id="UP000245765"/>
    </source>
</evidence>
<comment type="function">
    <text evidence="4">The pyruvate dehydrogenase complex catalyzes the overall conversion of pyruvate to acetyl-CoA and CO(2). It contains multiple copies of three enzymatic components: pyruvate dehydrogenase (E1), dihydrolipoamide acetyltransferase (E2) and lipoamide dehydrogenase (E3).</text>
</comment>
<evidence type="ECO:0000313" key="6">
    <source>
        <dbReference type="EMBL" id="PWS35943.1"/>
    </source>
</evidence>
<comment type="caution">
    <text evidence="6">The sequence shown here is derived from an EMBL/GenBank/DDBJ whole genome shotgun (WGS) entry which is preliminary data.</text>
</comment>
<dbReference type="Pfam" id="PF00676">
    <property type="entry name" value="E1_dh"/>
    <property type="match status" value="1"/>
</dbReference>
<dbReference type="Proteomes" id="UP000245765">
    <property type="component" value="Unassembled WGS sequence"/>
</dbReference>
<dbReference type="InterPro" id="IPR050771">
    <property type="entry name" value="Alpha-ketoacid_DH_E1_comp"/>
</dbReference>
<dbReference type="Gene3D" id="3.40.50.970">
    <property type="match status" value="1"/>
</dbReference>
<dbReference type="RefSeq" id="WP_109872309.1">
    <property type="nucleotide sequence ID" value="NZ_QGNA01000004.1"/>
</dbReference>
<keyword evidence="7" id="KW-1185">Reference proteome</keyword>
<keyword evidence="2 4" id="KW-0560">Oxidoreductase</keyword>
<dbReference type="SUPFAM" id="SSF52518">
    <property type="entry name" value="Thiamin diphosphate-binding fold (THDP-binding)"/>
    <property type="match status" value="1"/>
</dbReference>
<dbReference type="EC" id="1.2.4.1" evidence="4"/>
<dbReference type="OrthoDB" id="9766715at2"/>
<reference evidence="7" key="1">
    <citation type="submission" date="2018-05" db="EMBL/GenBank/DDBJ databases">
        <authorList>
            <person name="Du Z."/>
            <person name="Wang X."/>
        </authorList>
    </citation>
    <scope>NUCLEOTIDE SEQUENCE [LARGE SCALE GENOMIC DNA]</scope>
    <source>
        <strain evidence="7">CQN31</strain>
    </source>
</reference>
<keyword evidence="4 6" id="KW-0670">Pyruvate</keyword>
<evidence type="ECO:0000256" key="1">
    <source>
        <dbReference type="ARBA" id="ARBA00001964"/>
    </source>
</evidence>
<dbReference type="InterPro" id="IPR001017">
    <property type="entry name" value="DH_E1"/>
</dbReference>
<comment type="catalytic activity">
    <reaction evidence="4">
        <text>N(6)-[(R)-lipoyl]-L-lysyl-[protein] + pyruvate + H(+) = N(6)-[(R)-S(8)-acetyldihydrolipoyl]-L-lysyl-[protein] + CO2</text>
        <dbReference type="Rhea" id="RHEA:19189"/>
        <dbReference type="Rhea" id="RHEA-COMP:10474"/>
        <dbReference type="Rhea" id="RHEA-COMP:10478"/>
        <dbReference type="ChEBI" id="CHEBI:15361"/>
        <dbReference type="ChEBI" id="CHEBI:15378"/>
        <dbReference type="ChEBI" id="CHEBI:16526"/>
        <dbReference type="ChEBI" id="CHEBI:83099"/>
        <dbReference type="ChEBI" id="CHEBI:83111"/>
        <dbReference type="EC" id="1.2.4.1"/>
    </reaction>
</comment>
<evidence type="ECO:0000256" key="4">
    <source>
        <dbReference type="RuleBase" id="RU366007"/>
    </source>
</evidence>
<dbReference type="CDD" id="cd02000">
    <property type="entry name" value="TPP_E1_PDC_ADC_BCADC"/>
    <property type="match status" value="1"/>
</dbReference>
<accession>A0A317FBS1</accession>
<dbReference type="NCBIfam" id="TIGR03181">
    <property type="entry name" value="PDH_E1_alph_x"/>
    <property type="match status" value="1"/>
</dbReference>
<dbReference type="PANTHER" id="PTHR43380">
    <property type="entry name" value="2-OXOISOVALERATE DEHYDROGENASE SUBUNIT ALPHA, MITOCHONDRIAL"/>
    <property type="match status" value="1"/>
</dbReference>
<name>A0A317FBS1_9PROT</name>
<dbReference type="GO" id="GO:0004739">
    <property type="term" value="F:pyruvate dehydrogenase (acetyl-transferring) activity"/>
    <property type="evidence" value="ECO:0007669"/>
    <property type="project" value="UniProtKB-UniRule"/>
</dbReference>
<dbReference type="EMBL" id="QGNA01000004">
    <property type="protein sequence ID" value="PWS35943.1"/>
    <property type="molecule type" value="Genomic_DNA"/>
</dbReference>
<proteinExistence type="predicted"/>
<dbReference type="InterPro" id="IPR017596">
    <property type="entry name" value="PdhA/BkdA"/>
</dbReference>
<dbReference type="GO" id="GO:0009083">
    <property type="term" value="P:branched-chain amino acid catabolic process"/>
    <property type="evidence" value="ECO:0007669"/>
    <property type="project" value="TreeGrafter"/>
</dbReference>
<comment type="subunit">
    <text evidence="4">Heterodimer of an alpha and a beta chain.</text>
</comment>
<evidence type="ECO:0000259" key="5">
    <source>
        <dbReference type="Pfam" id="PF00676"/>
    </source>
</evidence>
<feature type="domain" description="Dehydrogenase E1 component" evidence="5">
    <location>
        <begin position="40"/>
        <end position="319"/>
    </location>
</feature>
<protein>
    <recommendedName>
        <fullName evidence="4">Pyruvate dehydrogenase E1 component subunit alpha</fullName>
        <ecNumber evidence="4">1.2.4.1</ecNumber>
    </recommendedName>
</protein>
<sequence length="354" mass="38056">MVTTTVAQFSVTLRRHLDRDGRSVGPLPDWAAPCTLIPLYRAMVRTRAFDQKAVALQRTGRLGTYASSLGQEAVGVGLAAAMRDDDVLVPSFREHGAQLWRGVTMRELFLYWGGDERGSDFGGPRQDFPVSVPVGSHAPHAAGVALAFRLRGEPRCAVCVLGDGATSKGDVAEALVFAGIWQVPLVVVVSNNQWAISVPRTRQTAAATLAQKAIAAGIEGEQVDGNDVIAVRDAVAEALERARGGGGPRLIEALTYRLCDHTTADDASRYRDDAEVSAHWPEEPLLRLRAHLHAAGAWSKTEEEALLAACREEVEREAAAWLATPPQPAATIFAHTYATMPEELRRQAAEAAVA</sequence>
<evidence type="ECO:0000256" key="3">
    <source>
        <dbReference type="ARBA" id="ARBA00023052"/>
    </source>
</evidence>
<organism evidence="6 7">
    <name type="scientific">Falsiroseomonas bella</name>
    <dbReference type="NCBI Taxonomy" id="2184016"/>
    <lineage>
        <taxon>Bacteria</taxon>
        <taxon>Pseudomonadati</taxon>
        <taxon>Pseudomonadota</taxon>
        <taxon>Alphaproteobacteria</taxon>
        <taxon>Acetobacterales</taxon>
        <taxon>Roseomonadaceae</taxon>
        <taxon>Falsiroseomonas</taxon>
    </lineage>
</organism>
<dbReference type="InterPro" id="IPR029061">
    <property type="entry name" value="THDP-binding"/>
</dbReference>
<dbReference type="PANTHER" id="PTHR43380:SF1">
    <property type="entry name" value="2-OXOISOVALERATE DEHYDROGENASE SUBUNIT ALPHA, MITOCHONDRIAL"/>
    <property type="match status" value="1"/>
</dbReference>
<dbReference type="AlphaFoldDB" id="A0A317FBS1"/>
<evidence type="ECO:0000256" key="2">
    <source>
        <dbReference type="ARBA" id="ARBA00023002"/>
    </source>
</evidence>
<comment type="cofactor">
    <cofactor evidence="1 4">
        <name>thiamine diphosphate</name>
        <dbReference type="ChEBI" id="CHEBI:58937"/>
    </cofactor>
</comment>
<keyword evidence="3 4" id="KW-0786">Thiamine pyrophosphate</keyword>